<evidence type="ECO:0000313" key="3">
    <source>
        <dbReference type="Proteomes" id="UP000699042"/>
    </source>
</evidence>
<feature type="non-terminal residue" evidence="2">
    <location>
        <position position="141"/>
    </location>
</feature>
<reference evidence="2" key="1">
    <citation type="submission" date="2021-05" db="EMBL/GenBank/DDBJ databases">
        <title>Comparative genomics of three Colletotrichum scovillei strains and genetic complementation revealed genes involved fungal growth and virulence on chili pepper.</title>
        <authorList>
            <person name="Hsieh D.-K."/>
            <person name="Chuang S.-C."/>
            <person name="Chen C.-Y."/>
            <person name="Chao Y.-T."/>
            <person name="Lu M.-Y.J."/>
            <person name="Lee M.-H."/>
            <person name="Shih M.-C."/>
        </authorList>
    </citation>
    <scope>NUCLEOTIDE SEQUENCE</scope>
    <source>
        <strain evidence="2">Coll-153</strain>
    </source>
</reference>
<feature type="region of interest" description="Disordered" evidence="1">
    <location>
        <begin position="40"/>
        <end position="129"/>
    </location>
</feature>
<protein>
    <submittedName>
        <fullName evidence="2">Uncharacterized protein</fullName>
    </submittedName>
</protein>
<comment type="caution">
    <text evidence="2">The sequence shown here is derived from an EMBL/GenBank/DDBJ whole genome shotgun (WGS) entry which is preliminary data.</text>
</comment>
<keyword evidence="3" id="KW-1185">Reference proteome</keyword>
<evidence type="ECO:0000256" key="1">
    <source>
        <dbReference type="SAM" id="MobiDB-lite"/>
    </source>
</evidence>
<sequence length="141" mass="16020">SSRLYQGGVHQHKIHACQQRTNRSCPPCHKVRRPVYNTSTHYEDLRHSPATNLQTAAASHPRQRSLGTDILGILPSMHTIPPNHIPYRPRKTPQPSSTSNDPHTKRATVNPRHPRDPKGRHARRRTTIRPVVHLQLAPALH</sequence>
<name>A0A9P7UHR0_9PEZI</name>
<dbReference type="EMBL" id="JAESDN010000001">
    <property type="protein sequence ID" value="KAG7057610.1"/>
    <property type="molecule type" value="Genomic_DNA"/>
</dbReference>
<proteinExistence type="predicted"/>
<dbReference type="Proteomes" id="UP000699042">
    <property type="component" value="Unassembled WGS sequence"/>
</dbReference>
<accession>A0A9P7UHR0</accession>
<feature type="non-terminal residue" evidence="2">
    <location>
        <position position="1"/>
    </location>
</feature>
<organism evidence="2 3">
    <name type="scientific">Colletotrichum scovillei</name>
    <dbReference type="NCBI Taxonomy" id="1209932"/>
    <lineage>
        <taxon>Eukaryota</taxon>
        <taxon>Fungi</taxon>
        <taxon>Dikarya</taxon>
        <taxon>Ascomycota</taxon>
        <taxon>Pezizomycotina</taxon>
        <taxon>Sordariomycetes</taxon>
        <taxon>Hypocreomycetidae</taxon>
        <taxon>Glomerellales</taxon>
        <taxon>Glomerellaceae</taxon>
        <taxon>Colletotrichum</taxon>
        <taxon>Colletotrichum acutatum species complex</taxon>
    </lineage>
</organism>
<evidence type="ECO:0000313" key="2">
    <source>
        <dbReference type="EMBL" id="KAG7057610.1"/>
    </source>
</evidence>
<gene>
    <name evidence="2" type="ORF">JMJ77_004993</name>
</gene>
<dbReference type="AlphaFoldDB" id="A0A9P7UHR0"/>